<feature type="coiled-coil region" evidence="1">
    <location>
        <begin position="54"/>
        <end position="81"/>
    </location>
</feature>
<dbReference type="STRING" id="1619313.EM595_0322"/>
<dbReference type="EMBL" id="LN907827">
    <property type="protein sequence ID" value="CUU22559.1"/>
    <property type="molecule type" value="Genomic_DNA"/>
</dbReference>
<keyword evidence="4" id="KW-1185">Reference proteome</keyword>
<dbReference type="PANTHER" id="PTHR40278:SF1">
    <property type="entry name" value="DNA UTILIZATION PROTEIN HOFN"/>
    <property type="match status" value="1"/>
</dbReference>
<protein>
    <recommendedName>
        <fullName evidence="5">Fimbrial assembly protein</fullName>
    </recommendedName>
</protein>
<gene>
    <name evidence="3" type="ORF">EM595_0322</name>
</gene>
<dbReference type="Pfam" id="PF05137">
    <property type="entry name" value="PilN"/>
    <property type="match status" value="1"/>
</dbReference>
<evidence type="ECO:0000313" key="3">
    <source>
        <dbReference type="EMBL" id="CUU22559.1"/>
    </source>
</evidence>
<dbReference type="KEGG" id="ege:EM595_0322"/>
<dbReference type="InterPro" id="IPR052534">
    <property type="entry name" value="Extracell_DNA_Util/SecSys_Comp"/>
</dbReference>
<keyword evidence="2" id="KW-1133">Transmembrane helix</keyword>
<name>A0A0U5KYL7_9GAMM</name>
<keyword evidence="2" id="KW-0812">Transmembrane</keyword>
<sequence>MVWVNLLPWRARQQHHILRQSMVIALSAGAIVTLIAMLLFISARDRQQQLQTNSDALIAASKEAEQRLHQLQQALALQQQLNNAWAHYQAQQKLAQQWLDFFMHLGSLMPKALWLTQLQRNADTLTFAGRGYAMQEIADFRQRLAEQPLLLQVKLGSVTRQPGGELSFRIDARVKQGVNDG</sequence>
<dbReference type="InterPro" id="IPR007813">
    <property type="entry name" value="PilN"/>
</dbReference>
<reference evidence="4" key="1">
    <citation type="submission" date="2015-11" db="EMBL/GenBank/DDBJ databases">
        <authorList>
            <person name="Blom J."/>
        </authorList>
    </citation>
    <scope>NUCLEOTIDE SEQUENCE [LARGE SCALE GENOMIC DNA]</scope>
</reference>
<dbReference type="RefSeq" id="WP_067427257.1">
    <property type="nucleotide sequence ID" value="NZ_JACSXD010000015.1"/>
</dbReference>
<organism evidence="3 4">
    <name type="scientific">Duffyella gerundensis</name>
    <dbReference type="NCBI Taxonomy" id="1619313"/>
    <lineage>
        <taxon>Bacteria</taxon>
        <taxon>Pseudomonadati</taxon>
        <taxon>Pseudomonadota</taxon>
        <taxon>Gammaproteobacteria</taxon>
        <taxon>Enterobacterales</taxon>
        <taxon>Erwiniaceae</taxon>
        <taxon>Duffyella</taxon>
    </lineage>
</organism>
<feature type="transmembrane region" description="Helical" evidence="2">
    <location>
        <begin position="20"/>
        <end position="41"/>
    </location>
</feature>
<dbReference type="OrthoDB" id="6519106at2"/>
<evidence type="ECO:0000256" key="1">
    <source>
        <dbReference type="SAM" id="Coils"/>
    </source>
</evidence>
<dbReference type="PATRIC" id="fig|1619313.3.peg.335"/>
<evidence type="ECO:0000256" key="2">
    <source>
        <dbReference type="SAM" id="Phobius"/>
    </source>
</evidence>
<proteinExistence type="predicted"/>
<evidence type="ECO:0000313" key="4">
    <source>
        <dbReference type="Proteomes" id="UP000059419"/>
    </source>
</evidence>
<keyword evidence="1" id="KW-0175">Coiled coil</keyword>
<evidence type="ECO:0008006" key="5">
    <source>
        <dbReference type="Google" id="ProtNLM"/>
    </source>
</evidence>
<dbReference type="Proteomes" id="UP000059419">
    <property type="component" value="Chromosome 1"/>
</dbReference>
<dbReference type="PANTHER" id="PTHR40278">
    <property type="entry name" value="DNA UTILIZATION PROTEIN HOFN"/>
    <property type="match status" value="1"/>
</dbReference>
<dbReference type="AlphaFoldDB" id="A0A0U5KYL7"/>
<keyword evidence="2" id="KW-0472">Membrane</keyword>
<accession>A0A0U5KYL7</accession>